<dbReference type="GO" id="GO:0046872">
    <property type="term" value="F:metal ion binding"/>
    <property type="evidence" value="ECO:0007669"/>
    <property type="project" value="UniProtKB-KW"/>
</dbReference>
<dbReference type="SUPFAM" id="SSF55961">
    <property type="entry name" value="Bet v1-like"/>
    <property type="match status" value="1"/>
</dbReference>
<evidence type="ECO:0000256" key="4">
    <source>
        <dbReference type="ARBA" id="ARBA00023004"/>
    </source>
</evidence>
<protein>
    <submittedName>
        <fullName evidence="7">Vanillate monooxygenase</fullName>
        <ecNumber evidence="7">1.14.13.82</ecNumber>
    </submittedName>
</protein>
<evidence type="ECO:0000256" key="3">
    <source>
        <dbReference type="ARBA" id="ARBA00023002"/>
    </source>
</evidence>
<dbReference type="Pfam" id="PF19112">
    <property type="entry name" value="VanA_C"/>
    <property type="match status" value="1"/>
</dbReference>
<evidence type="ECO:0000259" key="6">
    <source>
        <dbReference type="PROSITE" id="PS51296"/>
    </source>
</evidence>
<dbReference type="KEGG" id="asz:ASN_2439"/>
<accession>A0A0U5F052</accession>
<dbReference type="AlphaFoldDB" id="A0A0U5F052"/>
<evidence type="ECO:0000313" key="7">
    <source>
        <dbReference type="EMBL" id="CEF41729.1"/>
    </source>
</evidence>
<dbReference type="EMBL" id="LN606600">
    <property type="protein sequence ID" value="CEF41729.1"/>
    <property type="molecule type" value="Genomic_DNA"/>
</dbReference>
<dbReference type="EC" id="1.14.13.82" evidence="7"/>
<evidence type="ECO:0000256" key="1">
    <source>
        <dbReference type="ARBA" id="ARBA00022714"/>
    </source>
</evidence>
<name>A0A0U5F052_9PROT</name>
<keyword evidence="1" id="KW-0001">2Fe-2S</keyword>
<dbReference type="GO" id="GO:0018489">
    <property type="term" value="F:vanillate monooxygenase activity"/>
    <property type="evidence" value="ECO:0007669"/>
    <property type="project" value="UniProtKB-EC"/>
</dbReference>
<feature type="domain" description="Rieske" evidence="6">
    <location>
        <begin position="18"/>
        <end position="127"/>
    </location>
</feature>
<sequence>MNALTPLTADQSYLRHFWHPVATVNELEAADPAGNGPIGRTLLDEPLVIAKLNGKYVAMRDRCAHRYAKLSVGKVLENNRIQCPYHGWEYGASGRCELMPACPSDAIPKKAFTPAYACEERYGIIWVRLDSSWDCTNIPYCEAWENPEFKRQIIAEPYNWDSSAERRWENFTDFSHFAYVHPGTLYDPAYSEPAIVPVDRVGGELRFFMEPGRDMLDTLPDDSPLGSWNYRNSMPFSVNLSIRLYKNDKPFLLWTTSSPTSQNSCRNFMIIAHTEDDLPDSQPLDFQKLVLAEDQPVIETQPGPIYLDEVSLPTDKISNQYRKWLRELSTAAAKGEEAFKAALFTDVTESK</sequence>
<keyword evidence="2" id="KW-0479">Metal-binding</keyword>
<gene>
    <name evidence="7" type="primary">vanA</name>
    <name evidence="7" type="ORF">ASN_2439</name>
</gene>
<keyword evidence="8" id="KW-1185">Reference proteome</keyword>
<keyword evidence="7" id="KW-0503">Monooxygenase</keyword>
<dbReference type="InterPro" id="IPR044043">
    <property type="entry name" value="VanA_C_cat"/>
</dbReference>
<dbReference type="SUPFAM" id="SSF50022">
    <property type="entry name" value="ISP domain"/>
    <property type="match status" value="1"/>
</dbReference>
<evidence type="ECO:0000256" key="5">
    <source>
        <dbReference type="ARBA" id="ARBA00023014"/>
    </source>
</evidence>
<dbReference type="InterPro" id="IPR017941">
    <property type="entry name" value="Rieske_2Fe-2S"/>
</dbReference>
<organism evidence="7 8">
    <name type="scientific">Acetobacter senegalensis</name>
    <dbReference type="NCBI Taxonomy" id="446692"/>
    <lineage>
        <taxon>Bacteria</taxon>
        <taxon>Pseudomonadati</taxon>
        <taxon>Pseudomonadota</taxon>
        <taxon>Alphaproteobacteria</taxon>
        <taxon>Acetobacterales</taxon>
        <taxon>Acetobacteraceae</taxon>
        <taxon>Acetobacter</taxon>
    </lineage>
</organism>
<evidence type="ECO:0000313" key="8">
    <source>
        <dbReference type="Proteomes" id="UP000056109"/>
    </source>
</evidence>
<dbReference type="Gene3D" id="2.102.10.10">
    <property type="entry name" value="Rieske [2Fe-2S] iron-sulphur domain"/>
    <property type="match status" value="1"/>
</dbReference>
<dbReference type="GO" id="GO:0051537">
    <property type="term" value="F:2 iron, 2 sulfur cluster binding"/>
    <property type="evidence" value="ECO:0007669"/>
    <property type="project" value="UniProtKB-KW"/>
</dbReference>
<proteinExistence type="predicted"/>
<keyword evidence="4" id="KW-0408">Iron</keyword>
<keyword evidence="5" id="KW-0411">Iron-sulfur</keyword>
<dbReference type="PROSITE" id="PS51296">
    <property type="entry name" value="RIESKE"/>
    <property type="match status" value="1"/>
</dbReference>
<dbReference type="Proteomes" id="UP000056109">
    <property type="component" value="Chromosome I"/>
</dbReference>
<dbReference type="PANTHER" id="PTHR21266:SF57">
    <property type="entry name" value="3-CHLOROBENZOATE-3,4-DIOXYGENASE"/>
    <property type="match status" value="1"/>
</dbReference>
<evidence type="ECO:0000256" key="2">
    <source>
        <dbReference type="ARBA" id="ARBA00022723"/>
    </source>
</evidence>
<reference evidence="8" key="1">
    <citation type="submission" date="2014-09" db="EMBL/GenBank/DDBJ databases">
        <authorList>
            <person name="Illeghems K.G."/>
        </authorList>
    </citation>
    <scope>NUCLEOTIDE SEQUENCE [LARGE SCALE GENOMIC DNA]</scope>
    <source>
        <strain evidence="8">108B</strain>
    </source>
</reference>
<dbReference type="Gene3D" id="3.90.380.10">
    <property type="entry name" value="Naphthalene 1,2-dioxygenase Alpha Subunit, Chain A, domain 1"/>
    <property type="match status" value="1"/>
</dbReference>
<dbReference type="RefSeq" id="WP_039998265.1">
    <property type="nucleotide sequence ID" value="NZ_JAIMFP010000020.1"/>
</dbReference>
<keyword evidence="3 7" id="KW-0560">Oxidoreductase</keyword>
<dbReference type="GeneID" id="34783458"/>
<dbReference type="Pfam" id="PF00355">
    <property type="entry name" value="Rieske"/>
    <property type="match status" value="1"/>
</dbReference>
<dbReference type="CDD" id="cd03469">
    <property type="entry name" value="Rieske_RO_Alpha_N"/>
    <property type="match status" value="1"/>
</dbReference>
<dbReference type="PATRIC" id="fig|446692.3.peg.2538"/>
<dbReference type="InterPro" id="IPR050584">
    <property type="entry name" value="Cholesterol_7-desaturase"/>
</dbReference>
<dbReference type="InterPro" id="IPR036922">
    <property type="entry name" value="Rieske_2Fe-2S_sf"/>
</dbReference>
<dbReference type="PANTHER" id="PTHR21266">
    <property type="entry name" value="IRON-SULFUR DOMAIN CONTAINING PROTEIN"/>
    <property type="match status" value="1"/>
</dbReference>